<evidence type="ECO:0000313" key="2">
    <source>
        <dbReference type="Proteomes" id="UP001230908"/>
    </source>
</evidence>
<reference evidence="1 2" key="1">
    <citation type="submission" date="2023-08" db="EMBL/GenBank/DDBJ databases">
        <title>Phytohabitans sansha sp. nov., isolated from marine sediment.</title>
        <authorList>
            <person name="Zhao Y."/>
            <person name="Yi K."/>
        </authorList>
    </citation>
    <scope>NUCLEOTIDE SEQUENCE [LARGE SCALE GENOMIC DNA]</scope>
    <source>
        <strain evidence="1 2">ZYX-F-186</strain>
    </source>
</reference>
<dbReference type="EMBL" id="JAVHUY010000007">
    <property type="protein sequence ID" value="MDQ7904672.1"/>
    <property type="molecule type" value="Genomic_DNA"/>
</dbReference>
<sequence>MKEKVSGMSRGNVIAADAMPYPLDNHAPQAVGYHALLGQLWDGWSVARLKDLFGEPRETMAGLRCWEVGAGVGGQFAVWLAGRVGRDGFVLATDRQVRDIPALANLAVVEHDLTGDREYPGWPGGFDLIHVRLVLQYLPQRRRILSRLADRLAPGGWLLVEDWVTTPAVEMVVSSVSEQDAALYVRVQQALSNVFAEAGTDHSWGGQVYPALLAEDLTTVGTQMCGQVWPAGGPGCRLVAGTIAQARDRLRAAGITVKELDRVGELLTRDDPGFALAGHLMHSTSGCRPPG</sequence>
<proteinExistence type="predicted"/>
<dbReference type="RefSeq" id="WP_308711943.1">
    <property type="nucleotide sequence ID" value="NZ_JAVHUY010000007.1"/>
</dbReference>
<dbReference type="GO" id="GO:0008168">
    <property type="term" value="F:methyltransferase activity"/>
    <property type="evidence" value="ECO:0007669"/>
    <property type="project" value="UniProtKB-KW"/>
</dbReference>
<evidence type="ECO:0000313" key="1">
    <source>
        <dbReference type="EMBL" id="MDQ7904672.1"/>
    </source>
</evidence>
<keyword evidence="1" id="KW-0489">Methyltransferase</keyword>
<keyword evidence="2" id="KW-1185">Reference proteome</keyword>
<dbReference type="SUPFAM" id="SSF53335">
    <property type="entry name" value="S-adenosyl-L-methionine-dependent methyltransferases"/>
    <property type="match status" value="1"/>
</dbReference>
<dbReference type="CDD" id="cd02440">
    <property type="entry name" value="AdoMet_MTases"/>
    <property type="match status" value="1"/>
</dbReference>
<keyword evidence="1" id="KW-0808">Transferase</keyword>
<dbReference type="Pfam" id="PF13489">
    <property type="entry name" value="Methyltransf_23"/>
    <property type="match status" value="1"/>
</dbReference>
<comment type="caution">
    <text evidence="1">The sequence shown here is derived from an EMBL/GenBank/DDBJ whole genome shotgun (WGS) entry which is preliminary data.</text>
</comment>
<dbReference type="InterPro" id="IPR029063">
    <property type="entry name" value="SAM-dependent_MTases_sf"/>
</dbReference>
<gene>
    <name evidence="1" type="ORF">RB614_09080</name>
</gene>
<dbReference type="Proteomes" id="UP001230908">
    <property type="component" value="Unassembled WGS sequence"/>
</dbReference>
<dbReference type="GO" id="GO:0032259">
    <property type="term" value="P:methylation"/>
    <property type="evidence" value="ECO:0007669"/>
    <property type="project" value="UniProtKB-KW"/>
</dbReference>
<name>A0ABU0ZFE5_9ACTN</name>
<organism evidence="1 2">
    <name type="scientific">Phytohabitans maris</name>
    <dbReference type="NCBI Taxonomy" id="3071409"/>
    <lineage>
        <taxon>Bacteria</taxon>
        <taxon>Bacillati</taxon>
        <taxon>Actinomycetota</taxon>
        <taxon>Actinomycetes</taxon>
        <taxon>Micromonosporales</taxon>
        <taxon>Micromonosporaceae</taxon>
    </lineage>
</organism>
<accession>A0ABU0ZFE5</accession>
<dbReference type="Gene3D" id="3.40.50.150">
    <property type="entry name" value="Vaccinia Virus protein VP39"/>
    <property type="match status" value="1"/>
</dbReference>
<protein>
    <submittedName>
        <fullName evidence="1">Methyltransferase domain-containing protein</fullName>
    </submittedName>
</protein>